<evidence type="ECO:0000313" key="3">
    <source>
        <dbReference type="Proteomes" id="UP000662088"/>
    </source>
</evidence>
<dbReference type="Proteomes" id="UP000662088">
    <property type="component" value="Unassembled WGS sequence"/>
</dbReference>
<keyword evidence="1" id="KW-0472">Membrane</keyword>
<accession>A0A8I0A956</accession>
<dbReference type="Pfam" id="PF04854">
    <property type="entry name" value="DUF624"/>
    <property type="match status" value="1"/>
</dbReference>
<sequence length="226" mass="25875">MGFLKPNFEKEGKGVSKDTPEKTGFALFVDTLIREFWNLIKLNFLFLLFSIPIITIPASFAALTNVSMKIARQQHIFVFYDFKESFKKNWKQSSLLGIIFLLLFSLITISLIFYSNASSNNNLLYVPLFICIFINLLLAFSFIYSFPLLTTVKLSLKDIFKNSFLLSIISLKNTLIAIALAIIIFSISIFLLPFTIFIIFTLSFSLIAFANSFFSWPGIQQYVIKN</sequence>
<comment type="caution">
    <text evidence="2">The sequence shown here is derived from an EMBL/GenBank/DDBJ whole genome shotgun (WGS) entry which is preliminary data.</text>
</comment>
<evidence type="ECO:0000313" key="2">
    <source>
        <dbReference type="EMBL" id="MBC5639756.1"/>
    </source>
</evidence>
<feature type="transmembrane region" description="Helical" evidence="1">
    <location>
        <begin position="44"/>
        <end position="63"/>
    </location>
</feature>
<feature type="transmembrane region" description="Helical" evidence="1">
    <location>
        <begin position="164"/>
        <end position="190"/>
    </location>
</feature>
<proteinExistence type="predicted"/>
<gene>
    <name evidence="2" type="ORF">H8R92_04795</name>
</gene>
<name>A0A8I0A956_9CLOT</name>
<evidence type="ECO:0000256" key="1">
    <source>
        <dbReference type="SAM" id="Phobius"/>
    </source>
</evidence>
<dbReference type="AlphaFoldDB" id="A0A8I0A956"/>
<dbReference type="EMBL" id="JACOOQ010000006">
    <property type="protein sequence ID" value="MBC5639756.1"/>
    <property type="molecule type" value="Genomic_DNA"/>
</dbReference>
<keyword evidence="3" id="KW-1185">Reference proteome</keyword>
<organism evidence="2 3">
    <name type="scientific">Clostridium lentum</name>
    <dbReference type="NCBI Taxonomy" id="2763037"/>
    <lineage>
        <taxon>Bacteria</taxon>
        <taxon>Bacillati</taxon>
        <taxon>Bacillota</taxon>
        <taxon>Clostridia</taxon>
        <taxon>Eubacteriales</taxon>
        <taxon>Clostridiaceae</taxon>
        <taxon>Clostridium</taxon>
    </lineage>
</organism>
<dbReference type="RefSeq" id="WP_022212540.1">
    <property type="nucleotide sequence ID" value="NZ_JACOOQ010000006.1"/>
</dbReference>
<keyword evidence="1" id="KW-0812">Transmembrane</keyword>
<reference evidence="2" key="1">
    <citation type="submission" date="2020-08" db="EMBL/GenBank/DDBJ databases">
        <title>Genome public.</title>
        <authorList>
            <person name="Liu C."/>
            <person name="Sun Q."/>
        </authorList>
    </citation>
    <scope>NUCLEOTIDE SEQUENCE</scope>
    <source>
        <strain evidence="2">NSJ-42</strain>
    </source>
</reference>
<protein>
    <submittedName>
        <fullName evidence="2">YesL family protein</fullName>
    </submittedName>
</protein>
<dbReference type="InterPro" id="IPR006938">
    <property type="entry name" value="DUF624"/>
</dbReference>
<feature type="transmembrane region" description="Helical" evidence="1">
    <location>
        <begin position="196"/>
        <end position="216"/>
    </location>
</feature>
<feature type="transmembrane region" description="Helical" evidence="1">
    <location>
        <begin position="123"/>
        <end position="144"/>
    </location>
</feature>
<feature type="transmembrane region" description="Helical" evidence="1">
    <location>
        <begin position="95"/>
        <end position="117"/>
    </location>
</feature>
<keyword evidence="1" id="KW-1133">Transmembrane helix</keyword>